<gene>
    <name evidence="1" type="ORF">PanWU01x14_287080</name>
</gene>
<evidence type="ECO:0000313" key="2">
    <source>
        <dbReference type="Proteomes" id="UP000237105"/>
    </source>
</evidence>
<protein>
    <submittedName>
        <fullName evidence="1">Uncharacterized protein</fullName>
    </submittedName>
</protein>
<dbReference type="Proteomes" id="UP000237105">
    <property type="component" value="Unassembled WGS sequence"/>
</dbReference>
<dbReference type="AlphaFoldDB" id="A0A2P5AYX0"/>
<sequence length="131" mass="14992">LVTGQKSKEGSTDDEEKATFFLDDEIKDDLLHLIIIEFMHLEVSFCSPAIPMMVVNDVFYSMARHLVDNVFEDKLNRIGAKIHGLKSDFKFAQVEESSEMMFFWGVLDVGVKELWTEMELKPGSLAKLVFL</sequence>
<accession>A0A2P5AYX0</accession>
<keyword evidence="2" id="KW-1185">Reference proteome</keyword>
<feature type="non-terminal residue" evidence="1">
    <location>
        <position position="1"/>
    </location>
</feature>
<evidence type="ECO:0000313" key="1">
    <source>
        <dbReference type="EMBL" id="PON41738.1"/>
    </source>
</evidence>
<reference evidence="2" key="1">
    <citation type="submission" date="2016-06" db="EMBL/GenBank/DDBJ databases">
        <title>Parallel loss of symbiosis genes in relatives of nitrogen-fixing non-legume Parasponia.</title>
        <authorList>
            <person name="Van Velzen R."/>
            <person name="Holmer R."/>
            <person name="Bu F."/>
            <person name="Rutten L."/>
            <person name="Van Zeijl A."/>
            <person name="Liu W."/>
            <person name="Santuari L."/>
            <person name="Cao Q."/>
            <person name="Sharma T."/>
            <person name="Shen D."/>
            <person name="Roswanjaya Y."/>
            <person name="Wardhani T."/>
            <person name="Kalhor M.S."/>
            <person name="Jansen J."/>
            <person name="Van den Hoogen J."/>
            <person name="Gungor B."/>
            <person name="Hartog M."/>
            <person name="Hontelez J."/>
            <person name="Verver J."/>
            <person name="Yang W.-C."/>
            <person name="Schijlen E."/>
            <person name="Repin R."/>
            <person name="Schilthuizen M."/>
            <person name="Schranz E."/>
            <person name="Heidstra R."/>
            <person name="Miyata K."/>
            <person name="Fedorova E."/>
            <person name="Kohlen W."/>
            <person name="Bisseling T."/>
            <person name="Smit S."/>
            <person name="Geurts R."/>
        </authorList>
    </citation>
    <scope>NUCLEOTIDE SEQUENCE [LARGE SCALE GENOMIC DNA]</scope>
    <source>
        <strain evidence="2">cv. WU1-14</strain>
    </source>
</reference>
<name>A0A2P5AYX0_PARAD</name>
<comment type="caution">
    <text evidence="1">The sequence shown here is derived from an EMBL/GenBank/DDBJ whole genome shotgun (WGS) entry which is preliminary data.</text>
</comment>
<dbReference type="EMBL" id="JXTB01000408">
    <property type="protein sequence ID" value="PON41738.1"/>
    <property type="molecule type" value="Genomic_DNA"/>
</dbReference>
<proteinExistence type="predicted"/>
<organism evidence="1 2">
    <name type="scientific">Parasponia andersonii</name>
    <name type="common">Sponia andersonii</name>
    <dbReference type="NCBI Taxonomy" id="3476"/>
    <lineage>
        <taxon>Eukaryota</taxon>
        <taxon>Viridiplantae</taxon>
        <taxon>Streptophyta</taxon>
        <taxon>Embryophyta</taxon>
        <taxon>Tracheophyta</taxon>
        <taxon>Spermatophyta</taxon>
        <taxon>Magnoliopsida</taxon>
        <taxon>eudicotyledons</taxon>
        <taxon>Gunneridae</taxon>
        <taxon>Pentapetalae</taxon>
        <taxon>rosids</taxon>
        <taxon>fabids</taxon>
        <taxon>Rosales</taxon>
        <taxon>Cannabaceae</taxon>
        <taxon>Parasponia</taxon>
    </lineage>
</organism>